<sequence>MSEEEICEIVPFQKGNNKIKVDEYLMIKEKNNEDRYYWCCEKNKLIKYRGRAVTVLKNGLHYLKRSSEHIHAPQPSQLIQDNMNSIPEEVRPYMLMLSTLRRVVTRARKNEGLQEPQSASDLILPPSLCNTLGVYALITHKLKEMYR</sequence>
<dbReference type="EMBL" id="CAJVPW010004442">
    <property type="protein sequence ID" value="CAG8540633.1"/>
    <property type="molecule type" value="Genomic_DNA"/>
</dbReference>
<reference evidence="1" key="1">
    <citation type="submission" date="2021-06" db="EMBL/GenBank/DDBJ databases">
        <authorList>
            <person name="Kallberg Y."/>
            <person name="Tangrot J."/>
            <person name="Rosling A."/>
        </authorList>
    </citation>
    <scope>NUCLEOTIDE SEQUENCE</scope>
    <source>
        <strain evidence="1">28 12/20/2015</strain>
    </source>
</reference>
<comment type="caution">
    <text evidence="1">The sequence shown here is derived from an EMBL/GenBank/DDBJ whole genome shotgun (WGS) entry which is preliminary data.</text>
</comment>
<organism evidence="1 2">
    <name type="scientific">Cetraspora pellucida</name>
    <dbReference type="NCBI Taxonomy" id="1433469"/>
    <lineage>
        <taxon>Eukaryota</taxon>
        <taxon>Fungi</taxon>
        <taxon>Fungi incertae sedis</taxon>
        <taxon>Mucoromycota</taxon>
        <taxon>Glomeromycotina</taxon>
        <taxon>Glomeromycetes</taxon>
        <taxon>Diversisporales</taxon>
        <taxon>Gigasporaceae</taxon>
        <taxon>Cetraspora</taxon>
    </lineage>
</organism>
<evidence type="ECO:0000313" key="1">
    <source>
        <dbReference type="EMBL" id="CAG8540633.1"/>
    </source>
</evidence>
<keyword evidence="2" id="KW-1185">Reference proteome</keyword>
<proteinExistence type="predicted"/>
<accession>A0ACA9LN58</accession>
<name>A0ACA9LN58_9GLOM</name>
<evidence type="ECO:0000313" key="2">
    <source>
        <dbReference type="Proteomes" id="UP000789366"/>
    </source>
</evidence>
<gene>
    <name evidence="1" type="ORF">SPELUC_LOCUS4788</name>
</gene>
<protein>
    <submittedName>
        <fullName evidence="1">4322_t:CDS:1</fullName>
    </submittedName>
</protein>
<dbReference type="Proteomes" id="UP000789366">
    <property type="component" value="Unassembled WGS sequence"/>
</dbReference>